<evidence type="ECO:0000256" key="6">
    <source>
        <dbReference type="ARBA" id="ARBA00022617"/>
    </source>
</evidence>
<evidence type="ECO:0000256" key="5">
    <source>
        <dbReference type="ARBA" id="ARBA00022516"/>
    </source>
</evidence>
<evidence type="ECO:0000256" key="13">
    <source>
        <dbReference type="ARBA" id="ARBA00023004"/>
    </source>
</evidence>
<reference evidence="20" key="2">
    <citation type="submission" date="2024-01" db="EMBL/GenBank/DDBJ databases">
        <title>Comparative genomics of Cryptococcus and Kwoniella reveals pathogenesis evolution and contrasting modes of karyotype evolution via chromosome fusion or intercentromeric recombination.</title>
        <authorList>
            <person name="Coelho M.A."/>
            <person name="David-Palma M."/>
            <person name="Shea T."/>
            <person name="Bowers K."/>
            <person name="McGinley-Smith S."/>
            <person name="Mohammad A.W."/>
            <person name="Gnirke A."/>
            <person name="Yurkov A.M."/>
            <person name="Nowrousian M."/>
            <person name="Sun S."/>
            <person name="Cuomo C.A."/>
            <person name="Heitman J."/>
        </authorList>
    </citation>
    <scope>NUCLEOTIDE SEQUENCE</scope>
    <source>
        <strain evidence="20">CBS 12478</strain>
    </source>
</reference>
<feature type="transmembrane region" description="Helical" evidence="18">
    <location>
        <begin position="127"/>
        <end position="147"/>
    </location>
</feature>
<feature type="domain" description="Cytochrome b5 heme-binding" evidence="19">
    <location>
        <begin position="398"/>
        <end position="499"/>
    </location>
</feature>
<dbReference type="PROSITE" id="PS50255">
    <property type="entry name" value="CYTOCHROME_B5_2"/>
    <property type="match status" value="1"/>
</dbReference>
<dbReference type="RefSeq" id="XP_031860579.2">
    <property type="nucleotide sequence ID" value="XM_032005067.2"/>
</dbReference>
<feature type="region of interest" description="Disordered" evidence="17">
    <location>
        <begin position="513"/>
        <end position="532"/>
    </location>
</feature>
<dbReference type="AlphaFoldDB" id="A0AAJ8LQX1"/>
<evidence type="ECO:0000256" key="8">
    <source>
        <dbReference type="ARBA" id="ARBA00022723"/>
    </source>
</evidence>
<evidence type="ECO:0000256" key="9">
    <source>
        <dbReference type="ARBA" id="ARBA00022832"/>
    </source>
</evidence>
<dbReference type="Gene3D" id="3.10.120.10">
    <property type="entry name" value="Cytochrome b5-like heme/steroid binding domain"/>
    <property type="match status" value="1"/>
</dbReference>
<keyword evidence="6" id="KW-0349">Heme</keyword>
<dbReference type="PANTHER" id="PTHR11351">
    <property type="entry name" value="ACYL-COA DESATURASE"/>
    <property type="match status" value="1"/>
</dbReference>
<keyword evidence="13" id="KW-0408">Iron</keyword>
<dbReference type="Proteomes" id="UP000322225">
    <property type="component" value="Chromosome 11"/>
</dbReference>
<dbReference type="InterPro" id="IPR015876">
    <property type="entry name" value="Acyl-CoA_DS"/>
</dbReference>
<keyword evidence="5" id="KW-0444">Lipid biosynthesis</keyword>
<feature type="region of interest" description="Disordered" evidence="17">
    <location>
        <begin position="549"/>
        <end position="569"/>
    </location>
</feature>
<keyword evidence="11 18" id="KW-1133">Transmembrane helix</keyword>
<evidence type="ECO:0000313" key="20">
    <source>
        <dbReference type="EMBL" id="WWD21554.1"/>
    </source>
</evidence>
<dbReference type="PANTHER" id="PTHR11351:SF31">
    <property type="entry name" value="DESATURASE 1, ISOFORM A-RELATED"/>
    <property type="match status" value="1"/>
</dbReference>
<dbReference type="GO" id="GO:0005789">
    <property type="term" value="C:endoplasmic reticulum membrane"/>
    <property type="evidence" value="ECO:0007669"/>
    <property type="project" value="TreeGrafter"/>
</dbReference>
<comment type="similarity">
    <text evidence="2">Belongs to the fatty acid desaturase type 1 family.</text>
</comment>
<reference evidence="20" key="1">
    <citation type="submission" date="2017-08" db="EMBL/GenBank/DDBJ databases">
        <authorList>
            <person name="Cuomo C."/>
            <person name="Billmyre B."/>
            <person name="Heitman J."/>
        </authorList>
    </citation>
    <scope>NUCLEOTIDE SEQUENCE</scope>
    <source>
        <strain evidence="20">CBS 12478</strain>
    </source>
</reference>
<dbReference type="GeneID" id="43589208"/>
<evidence type="ECO:0000256" key="14">
    <source>
        <dbReference type="ARBA" id="ARBA00023098"/>
    </source>
</evidence>
<dbReference type="Pfam" id="PF00487">
    <property type="entry name" value="FA_desaturase"/>
    <property type="match status" value="1"/>
</dbReference>
<keyword evidence="7 18" id="KW-0812">Transmembrane</keyword>
<dbReference type="CDD" id="cd03505">
    <property type="entry name" value="Delta9-FADS-like"/>
    <property type="match status" value="1"/>
</dbReference>
<keyword evidence="21" id="KW-1185">Reference proteome</keyword>
<protein>
    <recommendedName>
        <fullName evidence="3">stearoyl-CoA 9-desaturase</fullName>
        <ecNumber evidence="3">1.14.19.1</ecNumber>
    </recommendedName>
</protein>
<proteinExistence type="inferred from homology"/>
<evidence type="ECO:0000259" key="19">
    <source>
        <dbReference type="PROSITE" id="PS50255"/>
    </source>
</evidence>
<dbReference type="InterPro" id="IPR005804">
    <property type="entry name" value="FA_desaturase_dom"/>
</dbReference>
<keyword evidence="16" id="KW-0275">Fatty acid biosynthesis</keyword>
<dbReference type="GO" id="GO:0004768">
    <property type="term" value="F:stearoyl-CoA 9-desaturase activity"/>
    <property type="evidence" value="ECO:0007669"/>
    <property type="project" value="UniProtKB-EC"/>
</dbReference>
<organism evidence="20 21">
    <name type="scientific">Kwoniella shandongensis</name>
    <dbReference type="NCBI Taxonomy" id="1734106"/>
    <lineage>
        <taxon>Eukaryota</taxon>
        <taxon>Fungi</taxon>
        <taxon>Dikarya</taxon>
        <taxon>Basidiomycota</taxon>
        <taxon>Agaricomycotina</taxon>
        <taxon>Tremellomycetes</taxon>
        <taxon>Tremellales</taxon>
        <taxon>Cryptococcaceae</taxon>
        <taxon>Kwoniella</taxon>
    </lineage>
</organism>
<evidence type="ECO:0000256" key="10">
    <source>
        <dbReference type="ARBA" id="ARBA00022982"/>
    </source>
</evidence>
<keyword evidence="15 18" id="KW-0472">Membrane</keyword>
<feature type="transmembrane region" description="Helical" evidence="18">
    <location>
        <begin position="267"/>
        <end position="289"/>
    </location>
</feature>
<keyword evidence="4" id="KW-0813">Transport</keyword>
<dbReference type="SUPFAM" id="SSF55856">
    <property type="entry name" value="Cytochrome b5-like heme/steroid binding domain"/>
    <property type="match status" value="1"/>
</dbReference>
<feature type="compositionally biased region" description="Low complexity" evidence="17">
    <location>
        <begin position="514"/>
        <end position="532"/>
    </location>
</feature>
<keyword evidence="12" id="KW-0560">Oxidoreductase</keyword>
<dbReference type="GO" id="GO:0006636">
    <property type="term" value="P:unsaturated fatty acid biosynthetic process"/>
    <property type="evidence" value="ECO:0007669"/>
    <property type="project" value="TreeGrafter"/>
</dbReference>
<keyword evidence="10" id="KW-0249">Electron transport</keyword>
<dbReference type="PRINTS" id="PR00075">
    <property type="entry name" value="FACDDSATRASE"/>
</dbReference>
<evidence type="ECO:0000256" key="4">
    <source>
        <dbReference type="ARBA" id="ARBA00022448"/>
    </source>
</evidence>
<evidence type="ECO:0000256" key="11">
    <source>
        <dbReference type="ARBA" id="ARBA00022989"/>
    </source>
</evidence>
<name>A0AAJ8LQX1_9TREE</name>
<evidence type="ECO:0000256" key="16">
    <source>
        <dbReference type="ARBA" id="ARBA00023160"/>
    </source>
</evidence>
<dbReference type="EMBL" id="CP144061">
    <property type="protein sequence ID" value="WWD21554.1"/>
    <property type="molecule type" value="Genomic_DNA"/>
</dbReference>
<dbReference type="InterPro" id="IPR001199">
    <property type="entry name" value="Cyt_B5-like_heme/steroid-bd"/>
</dbReference>
<evidence type="ECO:0000256" key="1">
    <source>
        <dbReference type="ARBA" id="ARBA00004141"/>
    </source>
</evidence>
<evidence type="ECO:0000256" key="18">
    <source>
        <dbReference type="SAM" id="Phobius"/>
    </source>
</evidence>
<dbReference type="InterPro" id="IPR036400">
    <property type="entry name" value="Cyt_B5-like_heme/steroid_sf"/>
</dbReference>
<dbReference type="Pfam" id="PF00173">
    <property type="entry name" value="Cyt-b5"/>
    <property type="match status" value="1"/>
</dbReference>
<keyword evidence="8" id="KW-0479">Metal-binding</keyword>
<keyword evidence="14" id="KW-0443">Lipid metabolism</keyword>
<gene>
    <name evidence="20" type="ORF">CI109_106040</name>
</gene>
<evidence type="ECO:0000256" key="15">
    <source>
        <dbReference type="ARBA" id="ARBA00023136"/>
    </source>
</evidence>
<evidence type="ECO:0000256" key="12">
    <source>
        <dbReference type="ARBA" id="ARBA00023002"/>
    </source>
</evidence>
<dbReference type="FunFam" id="3.10.120.10:FF:000004">
    <property type="entry name" value="Acyl-CoA desaturase"/>
    <property type="match status" value="1"/>
</dbReference>
<dbReference type="KEGG" id="ksn:43589208"/>
<evidence type="ECO:0000256" key="17">
    <source>
        <dbReference type="SAM" id="MobiDB-lite"/>
    </source>
</evidence>
<dbReference type="EC" id="1.14.19.1" evidence="3"/>
<feature type="transmembrane region" description="Helical" evidence="18">
    <location>
        <begin position="159"/>
        <end position="177"/>
    </location>
</feature>
<dbReference type="SMART" id="SM01117">
    <property type="entry name" value="Cyt-b5"/>
    <property type="match status" value="1"/>
</dbReference>
<dbReference type="GO" id="GO:0005506">
    <property type="term" value="F:iron ion binding"/>
    <property type="evidence" value="ECO:0007669"/>
    <property type="project" value="TreeGrafter"/>
</dbReference>
<keyword evidence="9" id="KW-0276">Fatty acid metabolism</keyword>
<accession>A0AAJ8LQX1</accession>
<evidence type="ECO:0000313" key="21">
    <source>
        <dbReference type="Proteomes" id="UP000322225"/>
    </source>
</evidence>
<evidence type="ECO:0000256" key="7">
    <source>
        <dbReference type="ARBA" id="ARBA00022692"/>
    </source>
</evidence>
<evidence type="ECO:0000256" key="3">
    <source>
        <dbReference type="ARBA" id="ARBA00012620"/>
    </source>
</evidence>
<sequence length="622" mass="69216">MPARRAENLLIHDAHVLGRSSSLRVFLHPARHSLLSSPLAMSSAVATPAQELNQRRPSPVDKLDAAYSPLPQKSDKATGLDAAVGVSSIKPTDVPSDSKIPDNYVSYTIANQKYLPPVTWKNLLQNIQWISFLVLTVTPSLAIYGICTTDWNTKTAIWSVIYYFITGLGITAGYHRLWAHRSYNANAPLQYFLALAGAGAVEGSIKWWSRGHRAHHRYTDTKLDPYSAHEGFWHSHVGWMIIKPRGKIGVADISDLTRNKVVRWQHVNYLSLIFLMGWIVPTVVAGLGWGDWRGGFFFAGAARLCFVHHSTFCVNSLAHWLGEQPFDNKHTPRDHFITALCTVGEGYHNFHHQFPQDFRNAVKWHQYDPTKWFISIMHSIGAATHLKRFPDNEIKKGQYTMKLQELQEQSEKLKWPKSSSELPVISWDDFKAEAKERSLVAIHGFIHDCSSFAEDHPGGAHLIKRAIGTDATTAFFGGVYDHSNAAHNLLAMMRVGIIDGGMEVESLKRRPAESAASSVTNSPVSSASASSVDVASLPDQDDFLLDQTQLNSQGPKPAAPFGQPQAQRADKFTLSVPPSERYRIVRTVPEIRPGLLNRVHTLDKVTRADADGEVAEFIGEKA</sequence>
<comment type="subcellular location">
    <subcellularLocation>
        <location evidence="1">Membrane</location>
        <topology evidence="1">Multi-pass membrane protein</topology>
    </subcellularLocation>
</comment>
<evidence type="ECO:0000256" key="2">
    <source>
        <dbReference type="ARBA" id="ARBA00009295"/>
    </source>
</evidence>